<dbReference type="Proteomes" id="UP000683925">
    <property type="component" value="Unassembled WGS sequence"/>
</dbReference>
<dbReference type="EMBL" id="CAJJDP010000166">
    <property type="protein sequence ID" value="CAD8213664.1"/>
    <property type="molecule type" value="Genomic_DNA"/>
</dbReference>
<keyword evidence="3" id="KW-1185">Reference proteome</keyword>
<reference evidence="2" key="1">
    <citation type="submission" date="2021-01" db="EMBL/GenBank/DDBJ databases">
        <authorList>
            <consortium name="Genoscope - CEA"/>
            <person name="William W."/>
        </authorList>
    </citation>
    <scope>NUCLEOTIDE SEQUENCE</scope>
</reference>
<protein>
    <recommendedName>
        <fullName evidence="4">Transmembrane protein</fullName>
    </recommendedName>
</protein>
<sequence>MKVVLDNQQLVLNFQISNLKTQNKLVTLNTKNKITDQLYQMQMAILKILDSTSSKQKLNLGSKNTCEIIYHNLFNLFLSKYLAFNAIQQLSFFHLIFISRIVLEGLLQIFLMLDFGLLYKFNSFVKIFG</sequence>
<keyword evidence="1" id="KW-0472">Membrane</keyword>
<comment type="caution">
    <text evidence="2">The sequence shown here is derived from an EMBL/GenBank/DDBJ whole genome shotgun (WGS) entry which is preliminary data.</text>
</comment>
<evidence type="ECO:0000313" key="3">
    <source>
        <dbReference type="Proteomes" id="UP000683925"/>
    </source>
</evidence>
<gene>
    <name evidence="2" type="ORF">POCTA_138.1.T1630001</name>
</gene>
<evidence type="ECO:0000313" key="2">
    <source>
        <dbReference type="EMBL" id="CAD8213664.1"/>
    </source>
</evidence>
<organism evidence="2 3">
    <name type="scientific">Paramecium octaurelia</name>
    <dbReference type="NCBI Taxonomy" id="43137"/>
    <lineage>
        <taxon>Eukaryota</taxon>
        <taxon>Sar</taxon>
        <taxon>Alveolata</taxon>
        <taxon>Ciliophora</taxon>
        <taxon>Intramacronucleata</taxon>
        <taxon>Oligohymenophorea</taxon>
        <taxon>Peniculida</taxon>
        <taxon>Parameciidae</taxon>
        <taxon>Paramecium</taxon>
    </lineage>
</organism>
<accession>A0A8S1YQ91</accession>
<keyword evidence="1" id="KW-0812">Transmembrane</keyword>
<proteinExistence type="predicted"/>
<feature type="transmembrane region" description="Helical" evidence="1">
    <location>
        <begin position="90"/>
        <end position="113"/>
    </location>
</feature>
<keyword evidence="1" id="KW-1133">Transmembrane helix</keyword>
<name>A0A8S1YQ91_PAROT</name>
<dbReference type="AlphaFoldDB" id="A0A8S1YQ91"/>
<evidence type="ECO:0008006" key="4">
    <source>
        <dbReference type="Google" id="ProtNLM"/>
    </source>
</evidence>
<evidence type="ECO:0000256" key="1">
    <source>
        <dbReference type="SAM" id="Phobius"/>
    </source>
</evidence>